<gene>
    <name evidence="6" type="primary">CYP1A2</name>
    <name evidence="6" type="ORF">CU098_001400</name>
</gene>
<dbReference type="InterPro" id="IPR017972">
    <property type="entry name" value="Cyt_P450_CS"/>
</dbReference>
<evidence type="ECO:0000256" key="2">
    <source>
        <dbReference type="ARBA" id="ARBA00023002"/>
    </source>
</evidence>
<dbReference type="SMR" id="A0A367JV47"/>
<protein>
    <submittedName>
        <fullName evidence="6">Cytochrome P450 1 sub A member 2</fullName>
    </submittedName>
</protein>
<evidence type="ECO:0000256" key="3">
    <source>
        <dbReference type="ARBA" id="ARBA00023004"/>
    </source>
</evidence>
<dbReference type="InterPro" id="IPR036396">
    <property type="entry name" value="Cyt_P450_sf"/>
</dbReference>
<keyword evidence="7" id="KW-1185">Reference proteome</keyword>
<comment type="cofactor">
    <cofactor evidence="4">
        <name>heme</name>
        <dbReference type="ChEBI" id="CHEBI:30413"/>
    </cofactor>
</comment>
<feature type="binding site" description="axial binding residue" evidence="4">
    <location>
        <position position="296"/>
    </location>
    <ligand>
        <name>heme</name>
        <dbReference type="ChEBI" id="CHEBI:30413"/>
    </ligand>
    <ligandPart>
        <name>Fe</name>
        <dbReference type="ChEBI" id="CHEBI:18248"/>
    </ligandPart>
</feature>
<feature type="non-terminal residue" evidence="6">
    <location>
        <position position="1"/>
    </location>
</feature>
<dbReference type="InterPro" id="IPR002401">
    <property type="entry name" value="Cyt_P450_E_grp-I"/>
</dbReference>
<dbReference type="STRING" id="4846.A0A367JV47"/>
<name>A0A367JV47_RHIST</name>
<evidence type="ECO:0000313" key="6">
    <source>
        <dbReference type="EMBL" id="RCH93775.1"/>
    </source>
</evidence>
<comment type="caution">
    <text evidence="6">The sequence shown here is derived from an EMBL/GenBank/DDBJ whole genome shotgun (WGS) entry which is preliminary data.</text>
</comment>
<proteinExistence type="inferred from homology"/>
<dbReference type="PRINTS" id="PR00385">
    <property type="entry name" value="P450"/>
</dbReference>
<dbReference type="SUPFAM" id="SSF48264">
    <property type="entry name" value="Cytochrome P450"/>
    <property type="match status" value="1"/>
</dbReference>
<comment type="similarity">
    <text evidence="5">Belongs to the cytochrome P450 family.</text>
</comment>
<dbReference type="PANTHER" id="PTHR46300:SF11">
    <property type="entry name" value="OXIDOREDUCTASE, PUTATIVE-RELATED"/>
    <property type="match status" value="1"/>
</dbReference>
<dbReference type="Proteomes" id="UP000253551">
    <property type="component" value="Unassembled WGS sequence"/>
</dbReference>
<dbReference type="GO" id="GO:0020037">
    <property type="term" value="F:heme binding"/>
    <property type="evidence" value="ECO:0007669"/>
    <property type="project" value="InterPro"/>
</dbReference>
<dbReference type="InterPro" id="IPR050364">
    <property type="entry name" value="Cytochrome_P450_fung"/>
</dbReference>
<keyword evidence="1 4" id="KW-0479">Metal-binding</keyword>
<organism evidence="6 7">
    <name type="scientific">Rhizopus stolonifer</name>
    <name type="common">Rhizopus nigricans</name>
    <dbReference type="NCBI Taxonomy" id="4846"/>
    <lineage>
        <taxon>Eukaryota</taxon>
        <taxon>Fungi</taxon>
        <taxon>Fungi incertae sedis</taxon>
        <taxon>Mucoromycota</taxon>
        <taxon>Mucoromycotina</taxon>
        <taxon>Mucoromycetes</taxon>
        <taxon>Mucorales</taxon>
        <taxon>Mucorineae</taxon>
        <taxon>Rhizopodaceae</taxon>
        <taxon>Rhizopus</taxon>
    </lineage>
</organism>
<evidence type="ECO:0000256" key="4">
    <source>
        <dbReference type="PIRSR" id="PIRSR602401-1"/>
    </source>
</evidence>
<evidence type="ECO:0000256" key="1">
    <source>
        <dbReference type="ARBA" id="ARBA00022723"/>
    </source>
</evidence>
<dbReference type="AlphaFoldDB" id="A0A367JV47"/>
<reference evidence="6 7" key="1">
    <citation type="journal article" date="2018" name="G3 (Bethesda)">
        <title>Phylogenetic and Phylogenomic Definition of Rhizopus Species.</title>
        <authorList>
            <person name="Gryganskyi A.P."/>
            <person name="Golan J."/>
            <person name="Dolatabadi S."/>
            <person name="Mondo S."/>
            <person name="Robb S."/>
            <person name="Idnurm A."/>
            <person name="Muszewska A."/>
            <person name="Steczkiewicz K."/>
            <person name="Masonjones S."/>
            <person name="Liao H.L."/>
            <person name="Gajdeczka M.T."/>
            <person name="Anike F."/>
            <person name="Vuek A."/>
            <person name="Anishchenko I.M."/>
            <person name="Voigt K."/>
            <person name="de Hoog G.S."/>
            <person name="Smith M.E."/>
            <person name="Heitman J."/>
            <person name="Vilgalys R."/>
            <person name="Stajich J.E."/>
        </authorList>
    </citation>
    <scope>NUCLEOTIDE SEQUENCE [LARGE SCALE GENOMIC DNA]</scope>
    <source>
        <strain evidence="6 7">LSU 92-RS-03</strain>
    </source>
</reference>
<dbReference type="InterPro" id="IPR001128">
    <property type="entry name" value="Cyt_P450"/>
</dbReference>
<keyword evidence="3 4" id="KW-0408">Iron</keyword>
<keyword evidence="4 5" id="KW-0349">Heme</keyword>
<keyword evidence="2 5" id="KW-0560">Oxidoreductase</keyword>
<dbReference type="PROSITE" id="PS00086">
    <property type="entry name" value="CYTOCHROME_P450"/>
    <property type="match status" value="1"/>
</dbReference>
<dbReference type="GO" id="GO:0005506">
    <property type="term" value="F:iron ion binding"/>
    <property type="evidence" value="ECO:0007669"/>
    <property type="project" value="InterPro"/>
</dbReference>
<evidence type="ECO:0000313" key="7">
    <source>
        <dbReference type="Proteomes" id="UP000253551"/>
    </source>
</evidence>
<dbReference type="GO" id="GO:0016705">
    <property type="term" value="F:oxidoreductase activity, acting on paired donors, with incorporation or reduction of molecular oxygen"/>
    <property type="evidence" value="ECO:0007669"/>
    <property type="project" value="InterPro"/>
</dbReference>
<accession>A0A367JV47</accession>
<dbReference type="EMBL" id="PJQM01002649">
    <property type="protein sequence ID" value="RCH93775.1"/>
    <property type="molecule type" value="Genomic_DNA"/>
</dbReference>
<dbReference type="Pfam" id="PF00067">
    <property type="entry name" value="p450"/>
    <property type="match status" value="1"/>
</dbReference>
<sequence length="353" mass="40362">FAPNIKEESTNLVTRLIEATEKYGSVDPLKNLELNAMNVILEATFGKRFKSVDDPEFRKLSEIVELSMKYAGLENDLSNFLPIISFVDNYTGRQYKWRKFMTTERNPAYEELIKQAMLKDSPNLMNALEENGYPMTMDEKIVFASDMVTAGTDTISVTLSWNFVLMCHHPEVQKRVSAEIDAFVAKHGHLPTFEERSEVPLCISVIKESMRFRPATFFGLPHTLHEEIEVDGYVIPKDATILASMHSMHLNPNCYTNPEKFIPDRFMDNLRTMQSCANGRIEERDHYNFGWGRRVCPGISLAEAEVFASFIQVYSRCFIEPADGKTMPDIETLKNVGLTVLPAAQKLKFTKRF</sequence>
<dbReference type="GO" id="GO:0004497">
    <property type="term" value="F:monooxygenase activity"/>
    <property type="evidence" value="ECO:0007669"/>
    <property type="project" value="UniProtKB-KW"/>
</dbReference>
<keyword evidence="5" id="KW-0503">Monooxygenase</keyword>
<dbReference type="PRINTS" id="PR00463">
    <property type="entry name" value="EP450I"/>
</dbReference>
<dbReference type="Gene3D" id="1.10.630.10">
    <property type="entry name" value="Cytochrome P450"/>
    <property type="match status" value="1"/>
</dbReference>
<dbReference type="PANTHER" id="PTHR46300">
    <property type="entry name" value="P450, PUTATIVE (EUROFUNG)-RELATED-RELATED"/>
    <property type="match status" value="1"/>
</dbReference>
<evidence type="ECO:0000256" key="5">
    <source>
        <dbReference type="RuleBase" id="RU000461"/>
    </source>
</evidence>
<dbReference type="OrthoDB" id="3934656at2759"/>